<sequence length="254" mass="29204">MQVPFLITTFIAIMKSSFLLVRIMKVFETGFGENMSQDKEVVDSVTTRKTRRKKVTSVPSSEYQMHLDTTIAIDAYHQRFFVASQAAYLLEQRLERCLMHRDKIMRDRAAAIMKSLNQAVDSNFSDIENYKQTLAQVIAEVEAERGTKYELLSYSTPRDMTIENRTYLATRMCSGLETLDLIIKYLDVCRHYSLVPLAEILETQITADKRIRGIFSTIIRHGETMKRLEIDHSINAKNAKNELNNNDSTGAEDK</sequence>
<keyword evidence="1" id="KW-0614">Plasmid</keyword>
<organism evidence="1">
    <name type="scientific">Proteus mirabilis</name>
    <dbReference type="NCBI Taxonomy" id="584"/>
    <lineage>
        <taxon>Bacteria</taxon>
        <taxon>Pseudomonadati</taxon>
        <taxon>Pseudomonadota</taxon>
        <taxon>Gammaproteobacteria</taxon>
        <taxon>Enterobacterales</taxon>
        <taxon>Morganellaceae</taxon>
        <taxon>Proteus</taxon>
    </lineage>
</organism>
<proteinExistence type="predicted"/>
<evidence type="ECO:0000313" key="1">
    <source>
        <dbReference type="EMBL" id="AVE26199.1"/>
    </source>
</evidence>
<geneLocation type="plasmid" evidence="1">
    <name>pPm60</name>
</geneLocation>
<name>A0A2L1KUE3_PROMI</name>
<dbReference type="AlphaFoldDB" id="A0A2L1KUE3"/>
<protein>
    <submittedName>
        <fullName evidence="1">Putative membrane protein</fullName>
    </submittedName>
</protein>
<dbReference type="EMBL" id="MG516911">
    <property type="protein sequence ID" value="AVE26199.1"/>
    <property type="molecule type" value="Genomic_DNA"/>
</dbReference>
<dbReference type="RefSeq" id="WP_023159926.1">
    <property type="nucleotide sequence ID" value="NZ_MG516911.1"/>
</dbReference>
<accession>A0A2L1KUE3</accession>
<reference evidence="1" key="1">
    <citation type="journal article" date="2018" name="Antimicrob. Agents Chemother.">
        <title>Characterization of the complete nucleotide sequences of IMP-4-encoding plasmids, belonging to diverse Inc families, recovered from Enterobacteriaceae of wildlife origin.</title>
        <authorList>
            <person name="Dolejska M."/>
            <person name="Papagiannitsis C.C."/>
            <person name="Pratova H."/>
            <person name="Medvecky M."/>
            <person name="Davidova Gerzova L."/>
            <person name="Valcek A."/>
        </authorList>
    </citation>
    <scope>NUCLEOTIDE SEQUENCE</scope>
    <source>
        <plasmid evidence="1">pPm60</plasmid>
    </source>
</reference>